<protein>
    <recommendedName>
        <fullName evidence="2">histidine kinase</fullName>
        <ecNumber evidence="2">2.7.13.3</ecNumber>
    </recommendedName>
</protein>
<comment type="catalytic activity">
    <reaction evidence="1">
        <text>ATP + protein L-histidine = ADP + protein N-phospho-L-histidine.</text>
        <dbReference type="EC" id="2.7.13.3"/>
    </reaction>
</comment>
<feature type="domain" description="Histidine kinase" evidence="9">
    <location>
        <begin position="147"/>
        <end position="339"/>
    </location>
</feature>
<dbReference type="InterPro" id="IPR005467">
    <property type="entry name" value="His_kinase_dom"/>
</dbReference>
<dbReference type="HOGENOM" id="CLU_000445_114_57_2"/>
<dbReference type="RefSeq" id="WP_013644944.1">
    <property type="nucleotide sequence ID" value="NC_015216.1"/>
</dbReference>
<evidence type="ECO:0000256" key="2">
    <source>
        <dbReference type="ARBA" id="ARBA00012438"/>
    </source>
</evidence>
<dbReference type="Pfam" id="PF02518">
    <property type="entry name" value="HATPase_c"/>
    <property type="match status" value="1"/>
</dbReference>
<dbReference type="PANTHER" id="PTHR41523">
    <property type="entry name" value="TWO-COMPONENT SYSTEM SENSOR PROTEIN"/>
    <property type="match status" value="1"/>
</dbReference>
<dbReference type="eggNOG" id="arCOG03567">
    <property type="taxonomic scope" value="Archaea"/>
</dbReference>
<organism evidence="11 12">
    <name type="scientific">Methanobacterium lacus (strain AL-21)</name>
    <dbReference type="NCBI Taxonomy" id="877455"/>
    <lineage>
        <taxon>Archaea</taxon>
        <taxon>Methanobacteriati</taxon>
        <taxon>Methanobacteriota</taxon>
        <taxon>Methanomada group</taxon>
        <taxon>Methanobacteria</taxon>
        <taxon>Methanobacteriales</taxon>
        <taxon>Methanobacteriaceae</taxon>
        <taxon>Methanobacterium</taxon>
    </lineage>
</organism>
<dbReference type="SUPFAM" id="SSF55874">
    <property type="entry name" value="ATPase domain of HSP90 chaperone/DNA topoisomerase II/histidine kinase"/>
    <property type="match status" value="1"/>
</dbReference>
<evidence type="ECO:0000313" key="11">
    <source>
        <dbReference type="EMBL" id="ADZ09593.1"/>
    </source>
</evidence>
<sequence length="341" mass="38763">MEDFELNNEGLPTIPEIAWEFIFDSIEAPIMILDDKHRIVRINESMKQAFNIPDDPILEKCYKIVHGTENPPDFCPHSQTLKNNQQCTEEVELSDIDAWLLVTTSPIQNNDGEPIGSTHIAQDITKLKQTQEKNQQSLELKDLLIKETHHRVKNNLVTLSSLLYLQAEHVEDQKAKDILLDSKNRARAMAIIHQKLYSNKNLETINLSYYLNQLMDEVLKSYSITDKIKYILDLDNIILDSSTALIVGLVVNELVSNSLKYAFPDDALGVISVSFHENDGEYILKISDNGKTIPQDVDINNIDSFGLTIVNLLVNQIEGQISVERVAGTTFTIKFKEKREN</sequence>
<dbReference type="PANTHER" id="PTHR41523:SF8">
    <property type="entry name" value="ETHYLENE RESPONSE SENSOR PROTEIN"/>
    <property type="match status" value="1"/>
</dbReference>
<dbReference type="Gene3D" id="3.30.450.20">
    <property type="entry name" value="PAS domain"/>
    <property type="match status" value="1"/>
</dbReference>
<dbReference type="SMART" id="SM00387">
    <property type="entry name" value="HATPase_c"/>
    <property type="match status" value="1"/>
</dbReference>
<dbReference type="OrthoDB" id="8127at2157"/>
<evidence type="ECO:0000313" key="12">
    <source>
        <dbReference type="Proteomes" id="UP000007490"/>
    </source>
</evidence>
<dbReference type="EMBL" id="CP002551">
    <property type="protein sequence ID" value="ADZ09593.1"/>
    <property type="molecule type" value="Genomic_DNA"/>
</dbReference>
<gene>
    <name evidence="11" type="ordered locus">Metbo_1353</name>
</gene>
<dbReference type="InterPro" id="IPR036890">
    <property type="entry name" value="HATPase_C_sf"/>
</dbReference>
<keyword evidence="6 11" id="KW-0418">Kinase</keyword>
<dbReference type="Pfam" id="PF07568">
    <property type="entry name" value="HisKA_2"/>
    <property type="match status" value="1"/>
</dbReference>
<dbReference type="InterPro" id="IPR000014">
    <property type="entry name" value="PAS"/>
</dbReference>
<evidence type="ECO:0000256" key="1">
    <source>
        <dbReference type="ARBA" id="ARBA00000085"/>
    </source>
</evidence>
<dbReference type="GeneID" id="10277804"/>
<dbReference type="Gene3D" id="3.30.565.10">
    <property type="entry name" value="Histidine kinase-like ATPase, C-terminal domain"/>
    <property type="match status" value="1"/>
</dbReference>
<keyword evidence="3" id="KW-0597">Phosphoprotein</keyword>
<dbReference type="Pfam" id="PF08448">
    <property type="entry name" value="PAS_4"/>
    <property type="match status" value="1"/>
</dbReference>
<dbReference type="NCBIfam" id="TIGR00229">
    <property type="entry name" value="sensory_box"/>
    <property type="match status" value="1"/>
</dbReference>
<dbReference type="Proteomes" id="UP000007490">
    <property type="component" value="Chromosome"/>
</dbReference>
<dbReference type="KEGG" id="mel:Metbo_1353"/>
<dbReference type="PROSITE" id="PS50113">
    <property type="entry name" value="PAC"/>
    <property type="match status" value="1"/>
</dbReference>
<evidence type="ECO:0000259" key="10">
    <source>
        <dbReference type="PROSITE" id="PS50113"/>
    </source>
</evidence>
<feature type="domain" description="PAC" evidence="10">
    <location>
        <begin position="84"/>
        <end position="136"/>
    </location>
</feature>
<dbReference type="InterPro" id="IPR003594">
    <property type="entry name" value="HATPase_dom"/>
</dbReference>
<evidence type="ECO:0000259" key="9">
    <source>
        <dbReference type="PROSITE" id="PS50109"/>
    </source>
</evidence>
<keyword evidence="5" id="KW-0547">Nucleotide-binding</keyword>
<dbReference type="PROSITE" id="PS50109">
    <property type="entry name" value="HIS_KIN"/>
    <property type="match status" value="1"/>
</dbReference>
<keyword evidence="12" id="KW-1185">Reference proteome</keyword>
<dbReference type="EC" id="2.7.13.3" evidence="2"/>
<dbReference type="STRING" id="877455.Metbo_1353"/>
<keyword evidence="8" id="KW-0843">Virulence</keyword>
<dbReference type="eggNOG" id="arCOG02335">
    <property type="taxonomic scope" value="Archaea"/>
</dbReference>
<name>F0T7M5_METLA</name>
<proteinExistence type="predicted"/>
<dbReference type="InterPro" id="IPR013656">
    <property type="entry name" value="PAS_4"/>
</dbReference>
<dbReference type="GO" id="GO:0004673">
    <property type="term" value="F:protein histidine kinase activity"/>
    <property type="evidence" value="ECO:0007669"/>
    <property type="project" value="UniProtKB-EC"/>
</dbReference>
<keyword evidence="7" id="KW-0067">ATP-binding</keyword>
<dbReference type="GO" id="GO:0005524">
    <property type="term" value="F:ATP binding"/>
    <property type="evidence" value="ECO:0007669"/>
    <property type="project" value="UniProtKB-KW"/>
</dbReference>
<dbReference type="AlphaFoldDB" id="F0T7M5"/>
<dbReference type="InterPro" id="IPR011495">
    <property type="entry name" value="Sig_transdc_His_kin_sub2_dim/P"/>
</dbReference>
<accession>F0T7M5</accession>
<evidence type="ECO:0000256" key="4">
    <source>
        <dbReference type="ARBA" id="ARBA00022679"/>
    </source>
</evidence>
<evidence type="ECO:0000256" key="7">
    <source>
        <dbReference type="ARBA" id="ARBA00022840"/>
    </source>
</evidence>
<dbReference type="SUPFAM" id="SSF55785">
    <property type="entry name" value="PYP-like sensor domain (PAS domain)"/>
    <property type="match status" value="1"/>
</dbReference>
<evidence type="ECO:0000256" key="5">
    <source>
        <dbReference type="ARBA" id="ARBA00022741"/>
    </source>
</evidence>
<dbReference type="InterPro" id="IPR000700">
    <property type="entry name" value="PAS-assoc_C"/>
</dbReference>
<reference evidence="12" key="1">
    <citation type="submission" date="2011-02" db="EMBL/GenBank/DDBJ databases">
        <title>Complete sequence of Methanobacterium sp. AL-21.</title>
        <authorList>
            <consortium name="US DOE Joint Genome Institute"/>
            <person name="Lucas S."/>
            <person name="Copeland A."/>
            <person name="Lapidus A."/>
            <person name="Cheng J.-F."/>
            <person name="Goodwin L."/>
            <person name="Pitluck S."/>
            <person name="Chertkov O."/>
            <person name="Detter J.C."/>
            <person name="Han C."/>
            <person name="Tapia R."/>
            <person name="Land M."/>
            <person name="Hauser L."/>
            <person name="Kyrpides N."/>
            <person name="Ivanova N."/>
            <person name="Mikhailova N."/>
            <person name="Pagani I."/>
            <person name="Cadillo-Quiroz H."/>
            <person name="Imachi H."/>
            <person name="Zinder S."/>
            <person name="Liu W."/>
            <person name="Woyke T."/>
        </authorList>
    </citation>
    <scope>NUCLEOTIDE SEQUENCE [LARGE SCALE GENOMIC DNA]</scope>
    <source>
        <strain evidence="12">AL-21</strain>
    </source>
</reference>
<keyword evidence="4" id="KW-0808">Transferase</keyword>
<dbReference type="CDD" id="cd00130">
    <property type="entry name" value="PAS"/>
    <property type="match status" value="1"/>
</dbReference>
<evidence type="ECO:0000256" key="6">
    <source>
        <dbReference type="ARBA" id="ARBA00022777"/>
    </source>
</evidence>
<evidence type="ECO:0000256" key="8">
    <source>
        <dbReference type="ARBA" id="ARBA00023026"/>
    </source>
</evidence>
<reference evidence="11 12" key="2">
    <citation type="journal article" date="2014" name="Int. J. Syst. Evol. Microbiol.">
        <title>Methanobacterium paludis sp. nov. and a novel strain of Methanobacterium lacus isolated from northern peatlands.</title>
        <authorList>
            <person name="Cadillo-Quiroz H."/>
            <person name="Brauer S.L."/>
            <person name="Goodson N."/>
            <person name="Yavitt J.B."/>
            <person name="Zinder S.H."/>
        </authorList>
    </citation>
    <scope>NUCLEOTIDE SEQUENCE [LARGE SCALE GENOMIC DNA]</scope>
    <source>
        <strain evidence="11 12">AL-21</strain>
    </source>
</reference>
<evidence type="ECO:0000256" key="3">
    <source>
        <dbReference type="ARBA" id="ARBA00022553"/>
    </source>
</evidence>
<dbReference type="InterPro" id="IPR035965">
    <property type="entry name" value="PAS-like_dom_sf"/>
</dbReference>